<gene>
    <name evidence="2" type="ORF">JQM67_02630</name>
</gene>
<dbReference type="InterPro" id="IPR025117">
    <property type="entry name" value="DUF4037"/>
</dbReference>
<feature type="domain" description="DUF4037" evidence="1">
    <location>
        <begin position="84"/>
        <end position="181"/>
    </location>
</feature>
<dbReference type="Pfam" id="PF13228">
    <property type="entry name" value="DUF4037"/>
    <property type="match status" value="1"/>
</dbReference>
<keyword evidence="3" id="KW-1185">Reference proteome</keyword>
<organism evidence="2 3">
    <name type="scientific">Anaeromassilibacillus senegalensis</name>
    <dbReference type="NCBI Taxonomy" id="1673717"/>
    <lineage>
        <taxon>Bacteria</taxon>
        <taxon>Bacillati</taxon>
        <taxon>Bacillota</taxon>
        <taxon>Clostridia</taxon>
        <taxon>Eubacteriales</taxon>
        <taxon>Acutalibacteraceae</taxon>
        <taxon>Anaeromassilibacillus</taxon>
    </lineage>
</organism>
<evidence type="ECO:0000259" key="1">
    <source>
        <dbReference type="Pfam" id="PF13228"/>
    </source>
</evidence>
<dbReference type="Proteomes" id="UP001299220">
    <property type="component" value="Unassembled WGS sequence"/>
</dbReference>
<comment type="caution">
    <text evidence="2">The sequence shown here is derived from an EMBL/GenBank/DDBJ whole genome shotgun (WGS) entry which is preliminary data.</text>
</comment>
<proteinExistence type="predicted"/>
<dbReference type="EMBL" id="JAFBIT010000001">
    <property type="protein sequence ID" value="MCF2651503.1"/>
    <property type="molecule type" value="Genomic_DNA"/>
</dbReference>
<name>A0ABS9CLP0_9FIRM</name>
<evidence type="ECO:0000313" key="3">
    <source>
        <dbReference type="Proteomes" id="UP001299220"/>
    </source>
</evidence>
<accession>A0ABS9CLP0</accession>
<reference evidence="2 3" key="1">
    <citation type="submission" date="2020-12" db="EMBL/GenBank/DDBJ databases">
        <title>Whole genome sequences of gut porcine anaerobes.</title>
        <authorList>
            <person name="Kubasova T."/>
            <person name="Jahodarova E."/>
            <person name="Rychlik I."/>
        </authorList>
    </citation>
    <scope>NUCLEOTIDE SEQUENCE [LARGE SCALE GENOMIC DNA]</scope>
    <source>
        <strain evidence="2 3">An867</strain>
    </source>
</reference>
<evidence type="ECO:0000313" key="2">
    <source>
        <dbReference type="EMBL" id="MCF2651503.1"/>
    </source>
</evidence>
<dbReference type="RefSeq" id="WP_235322516.1">
    <property type="nucleotide sequence ID" value="NZ_JAFBIT010000001.1"/>
</dbReference>
<protein>
    <submittedName>
        <fullName evidence="2">DUF4037 domain-containing protein</fullName>
    </submittedName>
</protein>
<sequence length="303" mass="34306">MFLREKDAALKPLIMQAFSEEFPYTYAGYSVNFSIPDPSDNGIRHAEYISEGPVSPLIFLYTVHEYLDGYLGRHDPENFTAVDWLVFSEHRLLALTAGKLFIDGLHLQDIRDQLRFYPNDVRLYLIASNWSLLAEEQAFVKRCAAVSDETGSALVCGRIAERLMRLAFLYCGQYAPYSKWFGTAFSRLPVDERIKTAIQKAVTAANIAERETNLVQAQKWMADWHNTLGLTKPVDVEIQSYFGRDILVIYADRIAQAAQEALAGTSLAHAPLIGSVSEIANFTVLFDYPKYQKKVKALYEPQI</sequence>